<dbReference type="Pfam" id="PF13715">
    <property type="entry name" value="CarbopepD_reg_2"/>
    <property type="match status" value="1"/>
</dbReference>
<dbReference type="NCBIfam" id="TIGR04057">
    <property type="entry name" value="SusC_RagA_signa"/>
    <property type="match status" value="1"/>
</dbReference>
<dbReference type="KEGG" id="pmuc:ING2E5A_1208"/>
<keyword evidence="4 8" id="KW-0812">Transmembrane</keyword>
<proteinExistence type="inferred from homology"/>
<dbReference type="InterPro" id="IPR036942">
    <property type="entry name" value="Beta-barrel_TonB_sf"/>
</dbReference>
<dbReference type="InterPro" id="IPR008969">
    <property type="entry name" value="CarboxyPept-like_regulatory"/>
</dbReference>
<evidence type="ECO:0000256" key="6">
    <source>
        <dbReference type="ARBA" id="ARBA00023136"/>
    </source>
</evidence>
<dbReference type="Pfam" id="PF07715">
    <property type="entry name" value="Plug"/>
    <property type="match status" value="1"/>
</dbReference>
<evidence type="ECO:0000256" key="3">
    <source>
        <dbReference type="ARBA" id="ARBA00022452"/>
    </source>
</evidence>
<dbReference type="GO" id="GO:0009279">
    <property type="term" value="C:cell outer membrane"/>
    <property type="evidence" value="ECO:0007669"/>
    <property type="project" value="UniProtKB-SubCell"/>
</dbReference>
<dbReference type="RefSeq" id="WP_071138219.1">
    <property type="nucleotide sequence ID" value="NZ_LT608328.1"/>
</dbReference>
<dbReference type="SUPFAM" id="SSF49464">
    <property type="entry name" value="Carboxypeptidase regulatory domain-like"/>
    <property type="match status" value="1"/>
</dbReference>
<keyword evidence="12" id="KW-0675">Receptor</keyword>
<feature type="domain" description="TonB-dependent receptor plug" evidence="11">
    <location>
        <begin position="130"/>
        <end position="231"/>
    </location>
</feature>
<keyword evidence="7 8" id="KW-0998">Cell outer membrane</keyword>
<dbReference type="InterPro" id="IPR039426">
    <property type="entry name" value="TonB-dep_rcpt-like"/>
</dbReference>
<evidence type="ECO:0000256" key="8">
    <source>
        <dbReference type="PROSITE-ProRule" id="PRU01360"/>
    </source>
</evidence>
<protein>
    <submittedName>
        <fullName evidence="12">TonB-dependent receptor SusC</fullName>
    </submittedName>
</protein>
<name>A0A1G4G665_9BACT</name>
<dbReference type="Gene3D" id="2.170.130.10">
    <property type="entry name" value="TonB-dependent receptor, plug domain"/>
    <property type="match status" value="1"/>
</dbReference>
<dbReference type="PROSITE" id="PS52016">
    <property type="entry name" value="TONB_DEPENDENT_REC_3"/>
    <property type="match status" value="1"/>
</dbReference>
<dbReference type="FunFam" id="2.60.40.1120:FF:000003">
    <property type="entry name" value="Outer membrane protein Omp121"/>
    <property type="match status" value="1"/>
</dbReference>
<dbReference type="NCBIfam" id="TIGR04056">
    <property type="entry name" value="OMP_RagA_SusC"/>
    <property type="match status" value="1"/>
</dbReference>
<accession>A0A1G4G665</accession>
<evidence type="ECO:0000256" key="2">
    <source>
        <dbReference type="ARBA" id="ARBA00022448"/>
    </source>
</evidence>
<keyword evidence="2 8" id="KW-0813">Transport</keyword>
<gene>
    <name evidence="12" type="primary">susC37</name>
    <name evidence="12" type="ORF">ING2E5A_1208</name>
</gene>
<dbReference type="InterPro" id="IPR023996">
    <property type="entry name" value="TonB-dep_OMP_SusC/RagA"/>
</dbReference>
<evidence type="ECO:0000313" key="12">
    <source>
        <dbReference type="EMBL" id="SCM57155.1"/>
    </source>
</evidence>
<evidence type="ECO:0000313" key="13">
    <source>
        <dbReference type="Proteomes" id="UP000178485"/>
    </source>
</evidence>
<dbReference type="Pfam" id="PF00593">
    <property type="entry name" value="TonB_dep_Rec_b-barrel"/>
    <property type="match status" value="1"/>
</dbReference>
<dbReference type="SUPFAM" id="SSF56935">
    <property type="entry name" value="Porins"/>
    <property type="match status" value="1"/>
</dbReference>
<keyword evidence="6 8" id="KW-0472">Membrane</keyword>
<dbReference type="InterPro" id="IPR012910">
    <property type="entry name" value="Plug_dom"/>
</dbReference>
<feature type="domain" description="TonB-dependent receptor-like beta-barrel" evidence="10">
    <location>
        <begin position="416"/>
        <end position="1013"/>
    </location>
</feature>
<organism evidence="12 13">
    <name type="scientific">Petrimonas mucosa</name>
    <dbReference type="NCBI Taxonomy" id="1642646"/>
    <lineage>
        <taxon>Bacteria</taxon>
        <taxon>Pseudomonadati</taxon>
        <taxon>Bacteroidota</taxon>
        <taxon>Bacteroidia</taxon>
        <taxon>Bacteroidales</taxon>
        <taxon>Dysgonomonadaceae</taxon>
        <taxon>Petrimonas</taxon>
    </lineage>
</organism>
<evidence type="ECO:0000256" key="4">
    <source>
        <dbReference type="ARBA" id="ARBA00022692"/>
    </source>
</evidence>
<keyword evidence="5 9" id="KW-0798">TonB box</keyword>
<evidence type="ECO:0000259" key="11">
    <source>
        <dbReference type="Pfam" id="PF07715"/>
    </source>
</evidence>
<comment type="similarity">
    <text evidence="8 9">Belongs to the TonB-dependent receptor family.</text>
</comment>
<keyword evidence="3 8" id="KW-1134">Transmembrane beta strand</keyword>
<dbReference type="STRING" id="1642646.ING2E5A_1208"/>
<keyword evidence="13" id="KW-1185">Reference proteome</keyword>
<dbReference type="InterPro" id="IPR000531">
    <property type="entry name" value="Beta-barrel_TonB"/>
</dbReference>
<sequence>MNCKRSINNRYLYCFLIGVSLILLKPVTLHAEPLQNNTITGTVVSATDGEPLIGVSIFVKGTNNGTVTDIDGNYSINVNTGQTLVFSYIGFISQEVTVRENVINVSLAEDTEVLDELIVIGYGVQAKKLSTGATIQVKGDELNKMNTISPLQALQGKTPGVNITSTSGQPGSNMKVVIRGLGTVGNHSPLYLIDGIGGDISTLNPADIESIDVLKDAASAAIYGAQAANGVILITTKSGREGKAQVNFDAYYGVQNVARKADMLNATQYMTIMDEQALNSGNAAYDWSSFKSIYDANGNLYDIDWVDRMFKKNAKTESYSLGITGGSATSTYAISLGYLNQEGIVGGADVSNYERYNFRVNSEHKLFNGFVKVGEQVSFIYRINNGINVGNQYNNTLRGAFGVSPLTPVYSDNNMYDSPYNDTSNSDWYNGDGNPYGLMMTNTNNEDKAGTFNGNLYAEIEPIKRLKLRTVFGAVYNASEYRSFTPLYHFSIYSYNDTRTSVSQNMNRGLGMTWTNTATYDWTMNNHAFNALLGMEAYRYEGTYLGAGNGILKEGFDTWKYAYIDNGTASSSTDGLSASGNPHDESRSVSYFGRLGWNWKETYMVNATLRADGSSRFARGNRFGYFPSISAGWTLTNEPFMENVPSWLNFLKLRVSWGQVGNQNIANYQYLAPMKNSNTHYLFGTGGYNDENAAKELATNWGAYPNRLANENVTWETSEQANIGLDAYLLNTRLGVNLDLYTKNTKDWLVQAPILATVGAGAPYINGGSVKNSGIELALTWNDRINKDFSYNIGLNGAYNKNKVGEIPTEDGIIHGQTNQLYDNTPEFYRAENGKPIGYFWGYKTNGLFQNEQEITDWIAAGNGVLQNDVKPGDVKYIDVNHDGVIDDHDKVNLGNGMPDFTYGFNLGFGYKGFDFSLQASGAAGQQIVQSYRNFTNKYANYTTAILQRWTGEGTSNRIPRVTEQNINWQFSDLFVHDADYLRVSNITLGYDFSRFVKHEFISQARLYAQVQNAFTFTKYEGMDPEIGYGTDGWVSGIDVGYYPRPRTILFGVSLKF</sequence>
<dbReference type="InterPro" id="IPR023997">
    <property type="entry name" value="TonB-dep_OMP_SusC/RagA_CS"/>
</dbReference>
<evidence type="ECO:0000256" key="5">
    <source>
        <dbReference type="ARBA" id="ARBA00023077"/>
    </source>
</evidence>
<evidence type="ECO:0000256" key="7">
    <source>
        <dbReference type="ARBA" id="ARBA00023237"/>
    </source>
</evidence>
<dbReference type="Gene3D" id="2.40.170.20">
    <property type="entry name" value="TonB-dependent receptor, beta-barrel domain"/>
    <property type="match status" value="1"/>
</dbReference>
<dbReference type="Proteomes" id="UP000178485">
    <property type="component" value="Chromosome i"/>
</dbReference>
<reference evidence="12 13" key="1">
    <citation type="submission" date="2016-08" db="EMBL/GenBank/DDBJ databases">
        <authorList>
            <person name="Seilhamer J.J."/>
        </authorList>
    </citation>
    <scope>NUCLEOTIDE SEQUENCE [LARGE SCALE GENOMIC DNA]</scope>
    <source>
        <strain evidence="12">ING2-E5A</strain>
    </source>
</reference>
<dbReference type="Gene3D" id="2.60.40.1120">
    <property type="entry name" value="Carboxypeptidase-like, regulatory domain"/>
    <property type="match status" value="1"/>
</dbReference>
<dbReference type="InterPro" id="IPR037066">
    <property type="entry name" value="Plug_dom_sf"/>
</dbReference>
<evidence type="ECO:0000256" key="9">
    <source>
        <dbReference type="RuleBase" id="RU003357"/>
    </source>
</evidence>
<dbReference type="AlphaFoldDB" id="A0A1G4G665"/>
<comment type="subcellular location">
    <subcellularLocation>
        <location evidence="1 8">Cell outer membrane</location>
        <topology evidence="1 8">Multi-pass membrane protein</topology>
    </subcellularLocation>
</comment>
<evidence type="ECO:0000256" key="1">
    <source>
        <dbReference type="ARBA" id="ARBA00004571"/>
    </source>
</evidence>
<evidence type="ECO:0000259" key="10">
    <source>
        <dbReference type="Pfam" id="PF00593"/>
    </source>
</evidence>
<dbReference type="EMBL" id="LT608328">
    <property type="protein sequence ID" value="SCM57155.1"/>
    <property type="molecule type" value="Genomic_DNA"/>
</dbReference>